<sequence>MKSALQPIIVALVIGISVLSFSLNAIAFQFDQTEVDQDRFVAIAVPRAFGHTLVIVEQVSDRRPCWSESGSQPTIVDPLLLNFDFTGICGRATDSNGYSVRMAGTDLVLSHALSVQSTPSDILLVAQSRADVYAPPIIIGRTYGFTSGFAKIILEPGWRLTKRVYQGKTLGHIYFTSDSPAS</sequence>
<organism evidence="1 2">
    <name type="scientific">Planktothrix agardhii (strain NIVA-CYA 126/8)</name>
    <dbReference type="NCBI Taxonomy" id="388467"/>
    <lineage>
        <taxon>Bacteria</taxon>
        <taxon>Bacillati</taxon>
        <taxon>Cyanobacteriota</taxon>
        <taxon>Cyanophyceae</taxon>
        <taxon>Oscillatoriophycideae</taxon>
        <taxon>Oscillatoriales</taxon>
        <taxon>Microcoleaceae</taxon>
        <taxon>Planktothrix</taxon>
    </lineage>
</organism>
<dbReference type="PATRIC" id="fig|388467.6.peg.188"/>
<protein>
    <recommendedName>
        <fullName evidence="3">DUF3747 domain-containing protein</fullName>
    </recommendedName>
</protein>
<dbReference type="GeneID" id="77286528"/>
<gene>
    <name evidence="1" type="ORF">A19Y_0236</name>
</gene>
<dbReference type="eggNOG" id="COG0860">
    <property type="taxonomic scope" value="Bacteria"/>
</dbReference>
<dbReference type="InterPro" id="IPR022222">
    <property type="entry name" value="DUF3747"/>
</dbReference>
<evidence type="ECO:0000313" key="1">
    <source>
        <dbReference type="EMBL" id="KEI65474.1"/>
    </source>
</evidence>
<keyword evidence="2" id="KW-1185">Reference proteome</keyword>
<dbReference type="AlphaFoldDB" id="A0A073CAY9"/>
<evidence type="ECO:0008006" key="3">
    <source>
        <dbReference type="Google" id="ProtNLM"/>
    </source>
</evidence>
<dbReference type="HOGENOM" id="CLU_055407_1_1_3"/>
<dbReference type="RefSeq" id="WP_042151326.1">
    <property type="nucleotide sequence ID" value="NZ_CM002803.1"/>
</dbReference>
<dbReference type="EMBL" id="CM002803">
    <property type="protein sequence ID" value="KEI65474.1"/>
    <property type="molecule type" value="Genomic_DNA"/>
</dbReference>
<name>A0A073CAY9_PLAA1</name>
<proteinExistence type="predicted"/>
<evidence type="ECO:0000313" key="2">
    <source>
        <dbReference type="Proteomes" id="UP000027395"/>
    </source>
</evidence>
<dbReference type="STRING" id="388467.A19Y_0236"/>
<accession>A0A073CAY9</accession>
<dbReference type="Pfam" id="PF12565">
    <property type="entry name" value="DUF3747"/>
    <property type="match status" value="1"/>
</dbReference>
<reference evidence="1 2" key="1">
    <citation type="journal article" date="2014" name="Appl. Environ. Microbiol.">
        <title>Elucidation of insertion elements encoded on plasmids and in vitro construction of shuttle vectors from the toxic cyanobacterium Planktothrix.</title>
        <authorList>
            <person name="Christiansen G."/>
            <person name="Goesmann A."/>
            <person name="Kurmayer R."/>
        </authorList>
    </citation>
    <scope>NUCLEOTIDE SEQUENCE [LARGE SCALE GENOMIC DNA]</scope>
    <source>
        <strain evidence="1 2">NIVA-CYA 126/8</strain>
    </source>
</reference>
<dbReference type="Proteomes" id="UP000027395">
    <property type="component" value="Chromosome"/>
</dbReference>